<evidence type="ECO:0000313" key="1">
    <source>
        <dbReference type="EMBL" id="PBK89463.1"/>
    </source>
</evidence>
<keyword evidence="2" id="KW-1185">Reference proteome</keyword>
<sequence length="140" mass="16036">MPPSHKAKPPLFLLYHLALQTFQKVYIQSCMGFPVFLNPGTSAHSSYLFGVHDINRNFWDYSVKQVVLTLYSHTCHCVLPDLEKSVCDTCMALEKDLWLEGIVKCIKDGIHENTLLAYHSIGGLQEIHHRRQSMICLLHL</sequence>
<dbReference type="AlphaFoldDB" id="A0A2H3DMJ6"/>
<dbReference type="OrthoDB" id="3235983at2759"/>
<reference evidence="2" key="1">
    <citation type="journal article" date="2017" name="Nat. Ecol. Evol.">
        <title>Genome expansion and lineage-specific genetic innovations in the forest pathogenic fungi Armillaria.</title>
        <authorList>
            <person name="Sipos G."/>
            <person name="Prasanna A.N."/>
            <person name="Walter M.C."/>
            <person name="O'Connor E."/>
            <person name="Balint B."/>
            <person name="Krizsan K."/>
            <person name="Kiss B."/>
            <person name="Hess J."/>
            <person name="Varga T."/>
            <person name="Slot J."/>
            <person name="Riley R."/>
            <person name="Boka B."/>
            <person name="Rigling D."/>
            <person name="Barry K."/>
            <person name="Lee J."/>
            <person name="Mihaltcheva S."/>
            <person name="LaButti K."/>
            <person name="Lipzen A."/>
            <person name="Waldron R."/>
            <person name="Moloney N.M."/>
            <person name="Sperisen C."/>
            <person name="Kredics L."/>
            <person name="Vagvoelgyi C."/>
            <person name="Patrignani A."/>
            <person name="Fitzpatrick D."/>
            <person name="Nagy I."/>
            <person name="Doyle S."/>
            <person name="Anderson J.B."/>
            <person name="Grigoriev I.V."/>
            <person name="Gueldener U."/>
            <person name="Muensterkoetter M."/>
            <person name="Nagy L.G."/>
        </authorList>
    </citation>
    <scope>NUCLEOTIDE SEQUENCE [LARGE SCALE GENOMIC DNA]</scope>
    <source>
        <strain evidence="2">Ar21-2</strain>
    </source>
</reference>
<organism evidence="1 2">
    <name type="scientific">Armillaria gallica</name>
    <name type="common">Bulbous honey fungus</name>
    <name type="synonym">Armillaria bulbosa</name>
    <dbReference type="NCBI Taxonomy" id="47427"/>
    <lineage>
        <taxon>Eukaryota</taxon>
        <taxon>Fungi</taxon>
        <taxon>Dikarya</taxon>
        <taxon>Basidiomycota</taxon>
        <taxon>Agaricomycotina</taxon>
        <taxon>Agaricomycetes</taxon>
        <taxon>Agaricomycetidae</taxon>
        <taxon>Agaricales</taxon>
        <taxon>Marasmiineae</taxon>
        <taxon>Physalacriaceae</taxon>
        <taxon>Armillaria</taxon>
    </lineage>
</organism>
<proteinExistence type="predicted"/>
<gene>
    <name evidence="1" type="ORF">ARMGADRAFT_935751</name>
</gene>
<dbReference type="EMBL" id="KZ293668">
    <property type="protein sequence ID" value="PBK89463.1"/>
    <property type="molecule type" value="Genomic_DNA"/>
</dbReference>
<accession>A0A2H3DMJ6</accession>
<name>A0A2H3DMJ6_ARMGA</name>
<dbReference type="InParanoid" id="A0A2H3DMJ6"/>
<dbReference type="Proteomes" id="UP000217790">
    <property type="component" value="Unassembled WGS sequence"/>
</dbReference>
<evidence type="ECO:0000313" key="2">
    <source>
        <dbReference type="Proteomes" id="UP000217790"/>
    </source>
</evidence>
<protein>
    <submittedName>
        <fullName evidence="1">Uncharacterized protein</fullName>
    </submittedName>
</protein>